<dbReference type="Proteomes" id="UP001595765">
    <property type="component" value="Unassembled WGS sequence"/>
</dbReference>
<feature type="region of interest" description="Disordered" evidence="1">
    <location>
        <begin position="453"/>
        <end position="555"/>
    </location>
</feature>
<feature type="transmembrane region" description="Helical" evidence="2">
    <location>
        <begin position="233"/>
        <end position="258"/>
    </location>
</feature>
<accession>A0ABV8HEW7</accession>
<dbReference type="InterPro" id="IPR047724">
    <property type="entry name" value="Streptophobe"/>
</dbReference>
<keyword evidence="4" id="KW-1185">Reference proteome</keyword>
<feature type="transmembrane region" description="Helical" evidence="2">
    <location>
        <begin position="329"/>
        <end position="348"/>
    </location>
</feature>
<evidence type="ECO:0000256" key="2">
    <source>
        <dbReference type="SAM" id="Phobius"/>
    </source>
</evidence>
<dbReference type="NCBIfam" id="NF038391">
    <property type="entry name" value="streptophobe"/>
    <property type="match status" value="1"/>
</dbReference>
<keyword evidence="2" id="KW-0812">Transmembrane</keyword>
<feature type="compositionally biased region" description="Low complexity" evidence="1">
    <location>
        <begin position="453"/>
        <end position="469"/>
    </location>
</feature>
<feature type="compositionally biased region" description="Pro residues" evidence="1">
    <location>
        <begin position="497"/>
        <end position="513"/>
    </location>
</feature>
<comment type="caution">
    <text evidence="3">The sequence shown here is derived from an EMBL/GenBank/DDBJ whole genome shotgun (WGS) entry which is preliminary data.</text>
</comment>
<proteinExistence type="predicted"/>
<feature type="transmembrane region" description="Helical" evidence="2">
    <location>
        <begin position="360"/>
        <end position="382"/>
    </location>
</feature>
<organism evidence="3 4">
    <name type="scientific">Streptomyces polygonati</name>
    <dbReference type="NCBI Taxonomy" id="1617087"/>
    <lineage>
        <taxon>Bacteria</taxon>
        <taxon>Bacillati</taxon>
        <taxon>Actinomycetota</taxon>
        <taxon>Actinomycetes</taxon>
        <taxon>Kitasatosporales</taxon>
        <taxon>Streptomycetaceae</taxon>
        <taxon>Streptomyces</taxon>
    </lineage>
</organism>
<feature type="transmembrane region" description="Helical" evidence="2">
    <location>
        <begin position="195"/>
        <end position="213"/>
    </location>
</feature>
<protein>
    <submittedName>
        <fullName evidence="3">Streptophobe family protein</fullName>
    </submittedName>
</protein>
<keyword evidence="2" id="KW-1133">Transmembrane helix</keyword>
<name>A0ABV8HEW7_9ACTN</name>
<evidence type="ECO:0000313" key="3">
    <source>
        <dbReference type="EMBL" id="MFC4030533.1"/>
    </source>
</evidence>
<reference evidence="4" key="1">
    <citation type="journal article" date="2019" name="Int. J. Syst. Evol. Microbiol.">
        <title>The Global Catalogue of Microorganisms (GCM) 10K type strain sequencing project: providing services to taxonomists for standard genome sequencing and annotation.</title>
        <authorList>
            <consortium name="The Broad Institute Genomics Platform"/>
            <consortium name="The Broad Institute Genome Sequencing Center for Infectious Disease"/>
            <person name="Wu L."/>
            <person name="Ma J."/>
        </authorList>
    </citation>
    <scope>NUCLEOTIDE SEQUENCE [LARGE SCALE GENOMIC DNA]</scope>
    <source>
        <strain evidence="4">CGMCC 4.7237</strain>
    </source>
</reference>
<gene>
    <name evidence="3" type="ORF">ACFO3J_03495</name>
</gene>
<feature type="compositionally biased region" description="Pro residues" evidence="1">
    <location>
        <begin position="470"/>
        <end position="489"/>
    </location>
</feature>
<evidence type="ECO:0000313" key="4">
    <source>
        <dbReference type="Proteomes" id="UP001595765"/>
    </source>
</evidence>
<feature type="transmembrane region" description="Helical" evidence="2">
    <location>
        <begin position="265"/>
        <end position="287"/>
    </location>
</feature>
<evidence type="ECO:0000256" key="1">
    <source>
        <dbReference type="SAM" id="MobiDB-lite"/>
    </source>
</evidence>
<feature type="transmembrane region" description="Helical" evidence="2">
    <location>
        <begin position="78"/>
        <end position="100"/>
    </location>
</feature>
<dbReference type="EMBL" id="JBHSBB010000003">
    <property type="protein sequence ID" value="MFC4030533.1"/>
    <property type="molecule type" value="Genomic_DNA"/>
</dbReference>
<dbReference type="RefSeq" id="WP_386425988.1">
    <property type="nucleotide sequence ID" value="NZ_JBHSBB010000003.1"/>
</dbReference>
<feature type="transmembrane region" description="Helical" evidence="2">
    <location>
        <begin position="409"/>
        <end position="432"/>
    </location>
</feature>
<feature type="transmembrane region" description="Helical" evidence="2">
    <location>
        <begin position="115"/>
        <end position="136"/>
    </location>
</feature>
<keyword evidence="2" id="KW-0472">Membrane</keyword>
<sequence>MARSTPWFRVLLGALAAVSWAFAGMVGVAALGLHLLGADASASLGPMTAAVVAMAVGGKVRPAGDIGVFGLTGPQTDAALGITPLGVALVGALLLAWVFLRSLRRAGAGVTPGELAARVATTAALFLALVGGLAWAGQDTVAIDAGSVGPPRGATDDLLGRLPGIGDISGGLADGLQDIVKTQASVTFQVDTGRTLLGALVWVLVVLLIALLASRRTPLPDGWGAVHRVVRPAVSAVSAVMLVAVLAGFAAAVFAAATGDQPGRILGAALIGTPNGVWLAVPLGLFVPWKGTASGPLAALLPDPVDRFLAGHGGATITPGGLAGLDGRVWLLPVATALLMLLAGALTARRTAVDGPPSRFVAACAVRLGVVTAVTLPLLVWLTRVKVDASLSVFGVDAVGAGVDLRGSAVLAVLLGAAWGAGAGAVGALLALAAGSAGRGAAPAARRASAAPLWAGPAEPADAPAAAAAPPVPSAPPAPPARPRPPARPAPADRPRPPAPPAPASPPGPPGPPVADSARTYPEVAYQPGPYQPSRPYRPEEERNPYAEPPGGDAE</sequence>